<dbReference type="Proteomes" id="UP001285441">
    <property type="component" value="Unassembled WGS sequence"/>
</dbReference>
<name>A0AAE0KKJ6_9PEZI</name>
<sequence length="245" mass="26559">MADPLSITASVVGIVAVGIRITKLAAFIISEGKAAPAELIELDAELSLLKQILLRIEAHHPKRDEDDESTVSDIERNTAYLQTVLKETEKKISAIDKLFHGTAIAKVKFSLTWSSARRDLKELQARLERCKTSLLLTLQLLSLDGINSLAQSNTTRPLQALGASPSQPSASAAQESDEELEPGPTVDDDDTEGQLLLWEKLAAEDARQNAELRERAAAMHGSEIDVAKSSNVASWFANFSSPSSN</sequence>
<accession>A0AAE0KKJ6</accession>
<evidence type="ECO:0000256" key="1">
    <source>
        <dbReference type="SAM" id="MobiDB-lite"/>
    </source>
</evidence>
<feature type="compositionally biased region" description="Low complexity" evidence="1">
    <location>
        <begin position="163"/>
        <end position="174"/>
    </location>
</feature>
<dbReference type="AlphaFoldDB" id="A0AAE0KKJ6"/>
<evidence type="ECO:0000313" key="3">
    <source>
        <dbReference type="Proteomes" id="UP001285441"/>
    </source>
</evidence>
<reference evidence="2" key="2">
    <citation type="submission" date="2023-06" db="EMBL/GenBank/DDBJ databases">
        <authorList>
            <consortium name="Lawrence Berkeley National Laboratory"/>
            <person name="Haridas S."/>
            <person name="Hensen N."/>
            <person name="Bonometti L."/>
            <person name="Westerberg I."/>
            <person name="Brannstrom I.O."/>
            <person name="Guillou S."/>
            <person name="Cros-Aarteil S."/>
            <person name="Calhoun S."/>
            <person name="Kuo A."/>
            <person name="Mondo S."/>
            <person name="Pangilinan J."/>
            <person name="Riley R."/>
            <person name="LaButti K."/>
            <person name="Andreopoulos B."/>
            <person name="Lipzen A."/>
            <person name="Chen C."/>
            <person name="Yanf M."/>
            <person name="Daum C."/>
            <person name="Ng V."/>
            <person name="Clum A."/>
            <person name="Steindorff A."/>
            <person name="Ohm R."/>
            <person name="Martin F."/>
            <person name="Silar P."/>
            <person name="Natvig D."/>
            <person name="Lalanne C."/>
            <person name="Gautier V."/>
            <person name="Ament-velasquez S.L."/>
            <person name="Kruys A."/>
            <person name="Hutchinson M.I."/>
            <person name="Powell A.J."/>
            <person name="Barry K."/>
            <person name="Miller A.N."/>
            <person name="Grigoriev I.V."/>
            <person name="Debuchy R."/>
            <person name="Gladieux P."/>
            <person name="Thoren M.H."/>
            <person name="Johannesson H."/>
        </authorList>
    </citation>
    <scope>NUCLEOTIDE SEQUENCE</scope>
    <source>
        <strain evidence="2">CBS 232.78</strain>
    </source>
</reference>
<feature type="region of interest" description="Disordered" evidence="1">
    <location>
        <begin position="158"/>
        <end position="194"/>
    </location>
</feature>
<protein>
    <recommendedName>
        <fullName evidence="4">Fungal N-terminal domain-containing protein</fullName>
    </recommendedName>
</protein>
<dbReference type="EMBL" id="JAULSW010000006">
    <property type="protein sequence ID" value="KAK3377972.1"/>
    <property type="molecule type" value="Genomic_DNA"/>
</dbReference>
<feature type="compositionally biased region" description="Acidic residues" evidence="1">
    <location>
        <begin position="175"/>
        <end position="192"/>
    </location>
</feature>
<evidence type="ECO:0000313" key="2">
    <source>
        <dbReference type="EMBL" id="KAK3377972.1"/>
    </source>
</evidence>
<evidence type="ECO:0008006" key="4">
    <source>
        <dbReference type="Google" id="ProtNLM"/>
    </source>
</evidence>
<keyword evidence="3" id="KW-1185">Reference proteome</keyword>
<gene>
    <name evidence="2" type="ORF">B0H63DRAFT_231600</name>
</gene>
<comment type="caution">
    <text evidence="2">The sequence shown here is derived from an EMBL/GenBank/DDBJ whole genome shotgun (WGS) entry which is preliminary data.</text>
</comment>
<organism evidence="2 3">
    <name type="scientific">Podospora didyma</name>
    <dbReference type="NCBI Taxonomy" id="330526"/>
    <lineage>
        <taxon>Eukaryota</taxon>
        <taxon>Fungi</taxon>
        <taxon>Dikarya</taxon>
        <taxon>Ascomycota</taxon>
        <taxon>Pezizomycotina</taxon>
        <taxon>Sordariomycetes</taxon>
        <taxon>Sordariomycetidae</taxon>
        <taxon>Sordariales</taxon>
        <taxon>Podosporaceae</taxon>
        <taxon>Podospora</taxon>
    </lineage>
</organism>
<proteinExistence type="predicted"/>
<reference evidence="2" key="1">
    <citation type="journal article" date="2023" name="Mol. Phylogenet. Evol.">
        <title>Genome-scale phylogeny and comparative genomics of the fungal order Sordariales.</title>
        <authorList>
            <person name="Hensen N."/>
            <person name="Bonometti L."/>
            <person name="Westerberg I."/>
            <person name="Brannstrom I.O."/>
            <person name="Guillou S."/>
            <person name="Cros-Aarteil S."/>
            <person name="Calhoun S."/>
            <person name="Haridas S."/>
            <person name="Kuo A."/>
            <person name="Mondo S."/>
            <person name="Pangilinan J."/>
            <person name="Riley R."/>
            <person name="LaButti K."/>
            <person name="Andreopoulos B."/>
            <person name="Lipzen A."/>
            <person name="Chen C."/>
            <person name="Yan M."/>
            <person name="Daum C."/>
            <person name="Ng V."/>
            <person name="Clum A."/>
            <person name="Steindorff A."/>
            <person name="Ohm R.A."/>
            <person name="Martin F."/>
            <person name="Silar P."/>
            <person name="Natvig D.O."/>
            <person name="Lalanne C."/>
            <person name="Gautier V."/>
            <person name="Ament-Velasquez S.L."/>
            <person name="Kruys A."/>
            <person name="Hutchinson M.I."/>
            <person name="Powell A.J."/>
            <person name="Barry K."/>
            <person name="Miller A.N."/>
            <person name="Grigoriev I.V."/>
            <person name="Debuchy R."/>
            <person name="Gladieux P."/>
            <person name="Hiltunen Thoren M."/>
            <person name="Johannesson H."/>
        </authorList>
    </citation>
    <scope>NUCLEOTIDE SEQUENCE</scope>
    <source>
        <strain evidence="2">CBS 232.78</strain>
    </source>
</reference>